<dbReference type="GO" id="GO:0015074">
    <property type="term" value="P:DNA integration"/>
    <property type="evidence" value="ECO:0007669"/>
    <property type="project" value="InterPro"/>
</dbReference>
<evidence type="ECO:0000256" key="2">
    <source>
        <dbReference type="ARBA" id="ARBA00023125"/>
    </source>
</evidence>
<protein>
    <submittedName>
        <fullName evidence="5">Tyrosine recombinase XerC</fullName>
    </submittedName>
</protein>
<dbReference type="GO" id="GO:0003677">
    <property type="term" value="F:DNA binding"/>
    <property type="evidence" value="ECO:0007669"/>
    <property type="project" value="UniProtKB-KW"/>
</dbReference>
<dbReference type="Gene3D" id="1.10.443.10">
    <property type="entry name" value="Intergrase catalytic core"/>
    <property type="match status" value="1"/>
</dbReference>
<comment type="similarity">
    <text evidence="1">Belongs to the 'phage' integrase family.</text>
</comment>
<dbReference type="Pfam" id="PF00589">
    <property type="entry name" value="Phage_integrase"/>
    <property type="match status" value="1"/>
</dbReference>
<dbReference type="PROSITE" id="PS51898">
    <property type="entry name" value="TYR_RECOMBINASE"/>
    <property type="match status" value="1"/>
</dbReference>
<evidence type="ECO:0000313" key="5">
    <source>
        <dbReference type="EMBL" id="WOC14036.1"/>
    </source>
</evidence>
<evidence type="ECO:0000256" key="3">
    <source>
        <dbReference type="ARBA" id="ARBA00023172"/>
    </source>
</evidence>
<dbReference type="InterPro" id="IPR013762">
    <property type="entry name" value="Integrase-like_cat_sf"/>
</dbReference>
<name>A0AA97GVS1_9ACTN</name>
<keyword evidence="3" id="KW-0233">DNA recombination</keyword>
<dbReference type="RefSeq" id="WP_420039803.1">
    <property type="nucleotide sequence ID" value="NZ_CP128986.1"/>
</dbReference>
<dbReference type="SUPFAM" id="SSF56349">
    <property type="entry name" value="DNA breaking-rejoining enzymes"/>
    <property type="match status" value="1"/>
</dbReference>
<reference evidence="5" key="1">
    <citation type="submission" date="2023-06" db="EMBL/GenBank/DDBJ databases">
        <title>Gordonia sp. nov. and Pseudochrobactrum sp. nov., two species isolated from the burying beetle Nicrophorus vespilloides.</title>
        <authorList>
            <person name="Poehlein A."/>
            <person name="Guzman J."/>
            <person name="Daniel R."/>
            <person name="Vilcinskas A."/>
        </authorList>
    </citation>
    <scope>NUCLEOTIDE SEQUENCE</scope>
    <source>
        <strain evidence="5">MP11Mi</strain>
    </source>
</reference>
<dbReference type="InterPro" id="IPR050090">
    <property type="entry name" value="Tyrosine_recombinase_XerCD"/>
</dbReference>
<accession>A0AA97GVS1</accession>
<evidence type="ECO:0000259" key="4">
    <source>
        <dbReference type="PROSITE" id="PS51898"/>
    </source>
</evidence>
<feature type="domain" description="Tyr recombinase" evidence="4">
    <location>
        <begin position="143"/>
        <end position="351"/>
    </location>
</feature>
<dbReference type="AlphaFoldDB" id="A0AA97GVS1"/>
<sequence length="372" mass="42684">MTVDDSGRLVLVPGVRYLSNQDAVFTEMLDGWRNQQLSRNLTFGTIEQRCQLVTRFADYVNEYPWKWSPAMVDEFFGDLRSVRHARQTTVRGYQTALRLFCDYVGSSEYGWCDLCVELFGTHPVQVCHDWNSARHAQECESDPRKRAFSRAELQRFFDHADDEVDRLAASGRKGRWPAYRDATWFKVAYAWGLRGNEVRHLQTTDFYRNPKAREFGKFGILHVRYGKPHRGSPPKRRSVLTVFDWSPDVVADWISAAHLGGETGKLDLFTSERGTLVTVNCVRQRFSRYCEELGLAPGLDLHSMRRSYATHLIEAGVDPKFVQDQLGHEFASTTGVYDCTSTDYRQTTLHDALDSTVRDAMNMGEHPDEEVG</sequence>
<dbReference type="PANTHER" id="PTHR30349:SF41">
    <property type="entry name" value="INTEGRASE_RECOMBINASE PROTEIN MJ0367-RELATED"/>
    <property type="match status" value="1"/>
</dbReference>
<dbReference type="GO" id="GO:0006310">
    <property type="term" value="P:DNA recombination"/>
    <property type="evidence" value="ECO:0007669"/>
    <property type="project" value="UniProtKB-KW"/>
</dbReference>
<dbReference type="EMBL" id="CP128986">
    <property type="protein sequence ID" value="WOC14036.1"/>
    <property type="molecule type" value="Genomic_DNA"/>
</dbReference>
<organism evidence="5">
    <name type="scientific">Gordonia sp. MP11Mi</name>
    <dbReference type="NCBI Taxonomy" id="3022769"/>
    <lineage>
        <taxon>Bacteria</taxon>
        <taxon>Bacillati</taxon>
        <taxon>Actinomycetota</taxon>
        <taxon>Actinomycetes</taxon>
        <taxon>Mycobacteriales</taxon>
        <taxon>Gordoniaceae</taxon>
        <taxon>Gordonia</taxon>
    </lineage>
</organism>
<keyword evidence="2" id="KW-0238">DNA-binding</keyword>
<dbReference type="InterPro" id="IPR002104">
    <property type="entry name" value="Integrase_catalytic"/>
</dbReference>
<dbReference type="CDD" id="cd00397">
    <property type="entry name" value="DNA_BRE_C"/>
    <property type="match status" value="1"/>
</dbReference>
<proteinExistence type="inferred from homology"/>
<dbReference type="InterPro" id="IPR011010">
    <property type="entry name" value="DNA_brk_join_enz"/>
</dbReference>
<gene>
    <name evidence="5" type="primary">xerC_5</name>
    <name evidence="5" type="ORF">MP11Mi_31480</name>
</gene>
<dbReference type="PANTHER" id="PTHR30349">
    <property type="entry name" value="PHAGE INTEGRASE-RELATED"/>
    <property type="match status" value="1"/>
</dbReference>
<evidence type="ECO:0000256" key="1">
    <source>
        <dbReference type="ARBA" id="ARBA00008857"/>
    </source>
</evidence>